<dbReference type="Gene3D" id="3.40.1350.10">
    <property type="match status" value="1"/>
</dbReference>
<dbReference type="RefSeq" id="WP_225320209.1">
    <property type="nucleotide sequence ID" value="NZ_AP018733.1"/>
</dbReference>
<gene>
    <name evidence="1" type="ORF">G9444_6302</name>
</gene>
<reference evidence="1 2" key="1">
    <citation type="submission" date="2020-03" db="EMBL/GenBank/DDBJ databases">
        <title>Screen low temperature-resistant strains for efficient degradation of petroleum hydrocarbons under the low temperature.</title>
        <authorList>
            <person name="Wang Y."/>
            <person name="Chen J."/>
        </authorList>
    </citation>
    <scope>NUCLEOTIDE SEQUENCE [LARGE SCALE GENOMIC DNA]</scope>
    <source>
        <strain evidence="1 2">KB1</strain>
    </source>
</reference>
<evidence type="ECO:0000313" key="2">
    <source>
        <dbReference type="Proteomes" id="UP000502345"/>
    </source>
</evidence>
<dbReference type="GO" id="GO:0003676">
    <property type="term" value="F:nucleic acid binding"/>
    <property type="evidence" value="ECO:0007669"/>
    <property type="project" value="InterPro"/>
</dbReference>
<protein>
    <submittedName>
        <fullName evidence="1">Uncharacterized protein</fullName>
    </submittedName>
</protein>
<dbReference type="InterPro" id="IPR011856">
    <property type="entry name" value="tRNA_endonuc-like_dom_sf"/>
</dbReference>
<accession>A0A6G9D2N0</accession>
<dbReference type="EMBL" id="CP050124">
    <property type="protein sequence ID" value="QIP43545.1"/>
    <property type="molecule type" value="Genomic_DNA"/>
</dbReference>
<evidence type="ECO:0000313" key="1">
    <source>
        <dbReference type="EMBL" id="QIP43545.1"/>
    </source>
</evidence>
<dbReference type="AlphaFoldDB" id="A0A6G9D2N0"/>
<sequence>MGTDMHMFTVDGAASAPMSQGRLETLGFLETKHLEQWVVDNPQVLGDDVKIVSTQYDKWSSEFGDLAKERLDVLGLDRSGQLVVVELKRGKDSRIHLQAITYAALVAGFDKKTLATAHAEYLNRIAAGTKTTSEGEALSELEEHVGGEWDDDVLTVPKIVLLAEDFSAQTYTTVTWLTELTPNLSIEMHTVNVFVLPGPSQQPCVVFRRLYPTDDPATRVLTPGIAASADAVVTKIANKKRADRSTYLLYDNDVIPEEAVLELNLRANLAADVVEKVEMWIAAKPGRGEASWVRNRAEPLQWRGGDDPLRTWAPTSLAKHIIEQAIGERRDYLPGGDVWYYQGTKLIVLAREIDNPVN</sequence>
<dbReference type="Proteomes" id="UP000502345">
    <property type="component" value="Chromosome"/>
</dbReference>
<organism evidence="1 2">
    <name type="scientific">Rhodococcus erythropolis</name>
    <name type="common">Arthrobacter picolinophilus</name>
    <dbReference type="NCBI Taxonomy" id="1833"/>
    <lineage>
        <taxon>Bacteria</taxon>
        <taxon>Bacillati</taxon>
        <taxon>Actinomycetota</taxon>
        <taxon>Actinomycetes</taxon>
        <taxon>Mycobacteriales</taxon>
        <taxon>Nocardiaceae</taxon>
        <taxon>Rhodococcus</taxon>
        <taxon>Rhodococcus erythropolis group</taxon>
    </lineage>
</organism>
<name>A0A6G9D2N0_RHOER</name>
<proteinExistence type="predicted"/>